<proteinExistence type="inferred from homology"/>
<dbReference type="AlphaFoldDB" id="A0A2Z6E080"/>
<dbReference type="PANTHER" id="PTHR30006">
    <property type="entry name" value="THIAMINE-BINDING PERIPLASMIC PROTEIN-RELATED"/>
    <property type="match status" value="1"/>
</dbReference>
<evidence type="ECO:0000256" key="3">
    <source>
        <dbReference type="PIRSR" id="PIRSR002825-1"/>
    </source>
</evidence>
<feature type="binding site" evidence="3">
    <location>
        <position position="222"/>
    </location>
    <ligand>
        <name>Fe cation</name>
        <dbReference type="ChEBI" id="CHEBI:24875"/>
    </ligand>
</feature>
<evidence type="ECO:0000256" key="4">
    <source>
        <dbReference type="SAM" id="SignalP"/>
    </source>
</evidence>
<dbReference type="CDD" id="cd13542">
    <property type="entry name" value="PBP2_FutA1_ilke"/>
    <property type="match status" value="1"/>
</dbReference>
<dbReference type="GO" id="GO:0030288">
    <property type="term" value="C:outer membrane-bounded periplasmic space"/>
    <property type="evidence" value="ECO:0007669"/>
    <property type="project" value="TreeGrafter"/>
</dbReference>
<feature type="chain" id="PRO_5016411138" evidence="4">
    <location>
        <begin position="22"/>
        <end position="335"/>
    </location>
</feature>
<dbReference type="InterPro" id="IPR006059">
    <property type="entry name" value="SBP"/>
</dbReference>
<sequence>MQRRTFLTALTAALIAAPVSATVAAETLTVYTSRNEQLIQPVFDAFTKATGITVRFTTDKDGALIERLKAEGENTPADVLITVDAGNLWLAKRSGVLQPLTSDVVLQKIPAHLRDADNHWFGVSLRARTVMRHVERVRADEIARYEDLADPKWKGRLCLRTSKNVYNQSLVATMIADLGEAKTEAIVKGWVANLATLPFPNDTAVLEAIAQGICDVGITNTYYLGRLVAKDPQFPVVPVWPNQQDRGVHVNVSGVGVTKHAKHPELAKRFIEWLVTSDAQKIFAEQNHEYPVVEGTPVSPVVARWGTFQASQTPLSKAGELQRAAVQLMDRAGWR</sequence>
<evidence type="ECO:0000256" key="1">
    <source>
        <dbReference type="ARBA" id="ARBA00008520"/>
    </source>
</evidence>
<feature type="signal peptide" evidence="4">
    <location>
        <begin position="1"/>
        <end position="21"/>
    </location>
</feature>
<evidence type="ECO:0000256" key="2">
    <source>
        <dbReference type="ARBA" id="ARBA00022729"/>
    </source>
</evidence>
<keyword evidence="3" id="KW-0408">Iron</keyword>
<reference evidence="5 6" key="1">
    <citation type="submission" date="2018-04" db="EMBL/GenBank/DDBJ databases">
        <title>Complete genome sequence of Hydrogenophilus thermoluteolus TH-1.</title>
        <authorList>
            <person name="Arai H."/>
        </authorList>
    </citation>
    <scope>NUCLEOTIDE SEQUENCE [LARGE SCALE GENOMIC DNA]</scope>
    <source>
        <strain evidence="5 6">TH-1</strain>
    </source>
</reference>
<name>A0A2Z6E080_HYDTE</name>
<keyword evidence="3" id="KW-0479">Metal-binding</keyword>
<dbReference type="Proteomes" id="UP000262004">
    <property type="component" value="Chromosome"/>
</dbReference>
<evidence type="ECO:0000313" key="5">
    <source>
        <dbReference type="EMBL" id="BBD78187.1"/>
    </source>
</evidence>
<dbReference type="GO" id="GO:0046872">
    <property type="term" value="F:metal ion binding"/>
    <property type="evidence" value="ECO:0007669"/>
    <property type="project" value="UniProtKB-KW"/>
</dbReference>
<dbReference type="OrthoDB" id="5291644at2"/>
<dbReference type="Gene3D" id="3.40.190.10">
    <property type="entry name" value="Periplasmic binding protein-like II"/>
    <property type="match status" value="2"/>
</dbReference>
<dbReference type="RefSeq" id="WP_119335842.1">
    <property type="nucleotide sequence ID" value="NZ_AP018558.1"/>
</dbReference>
<gene>
    <name evidence="5" type="ORF">HPTL_1933</name>
</gene>
<dbReference type="KEGG" id="htl:HPTL_1933"/>
<dbReference type="PIRSF" id="PIRSF002825">
    <property type="entry name" value="CfbpA"/>
    <property type="match status" value="1"/>
</dbReference>
<dbReference type="Pfam" id="PF13416">
    <property type="entry name" value="SBP_bac_8"/>
    <property type="match status" value="1"/>
</dbReference>
<dbReference type="InterPro" id="IPR026045">
    <property type="entry name" value="Ferric-bd"/>
</dbReference>
<dbReference type="PANTHER" id="PTHR30006:SF15">
    <property type="entry name" value="IRON-UTILIZATION PERIPLASMIC PROTEIN"/>
    <property type="match status" value="1"/>
</dbReference>
<dbReference type="EMBL" id="AP018558">
    <property type="protein sequence ID" value="BBD78187.1"/>
    <property type="molecule type" value="Genomic_DNA"/>
</dbReference>
<comment type="similarity">
    <text evidence="1">Belongs to the bacterial solute-binding protein 1 family.</text>
</comment>
<accession>A0A2Z6E080</accession>
<keyword evidence="6" id="KW-1185">Reference proteome</keyword>
<keyword evidence="2 4" id="KW-0732">Signal</keyword>
<organism evidence="5 6">
    <name type="scientific">Hydrogenophilus thermoluteolus</name>
    <name type="common">Pseudomonas hydrogenothermophila</name>
    <dbReference type="NCBI Taxonomy" id="297"/>
    <lineage>
        <taxon>Bacteria</taxon>
        <taxon>Pseudomonadati</taxon>
        <taxon>Pseudomonadota</taxon>
        <taxon>Hydrogenophilia</taxon>
        <taxon>Hydrogenophilales</taxon>
        <taxon>Hydrogenophilaceae</taxon>
        <taxon>Hydrogenophilus</taxon>
    </lineage>
</organism>
<protein>
    <submittedName>
        <fullName evidence="5">Fe(3+) ABC transporter substrate-binding protein</fullName>
    </submittedName>
</protein>
<feature type="binding site" evidence="3">
    <location>
        <position position="223"/>
    </location>
    <ligand>
        <name>Fe cation</name>
        <dbReference type="ChEBI" id="CHEBI:24875"/>
    </ligand>
</feature>
<dbReference type="SUPFAM" id="SSF53850">
    <property type="entry name" value="Periplasmic binding protein-like II"/>
    <property type="match status" value="1"/>
</dbReference>
<evidence type="ECO:0000313" key="6">
    <source>
        <dbReference type="Proteomes" id="UP000262004"/>
    </source>
</evidence>